<dbReference type="Proteomes" id="UP000615989">
    <property type="component" value="Unassembled WGS sequence"/>
</dbReference>
<dbReference type="RefSeq" id="WP_169117768.1">
    <property type="nucleotide sequence ID" value="NZ_WTVG02000040.1"/>
</dbReference>
<protein>
    <submittedName>
        <fullName evidence="1">Uncharacterized protein</fullName>
    </submittedName>
</protein>
<comment type="caution">
    <text evidence="1">The sequence shown here is derived from an EMBL/GenBank/DDBJ whole genome shotgun (WGS) entry which is preliminary data.</text>
</comment>
<dbReference type="Pfam" id="PF09907">
    <property type="entry name" value="HigB_toxin"/>
    <property type="match status" value="1"/>
</dbReference>
<reference evidence="1" key="1">
    <citation type="submission" date="2019-12" db="EMBL/GenBank/DDBJ databases">
        <title>Comparative genomics gives insights into the taxonomy of the Azoarcus-Aromatoleum group and reveals separate origins of nif in the plant-associated Azoarcus and non-plant-associated Aromatoleum sub-groups.</title>
        <authorList>
            <person name="Lafos M."/>
            <person name="Maluk M."/>
            <person name="Batista M."/>
            <person name="Junghare M."/>
            <person name="Carmona M."/>
            <person name="Faoro H."/>
            <person name="Cruz L.M."/>
            <person name="Battistoni F."/>
            <person name="De Souza E."/>
            <person name="Pedrosa F."/>
            <person name="Chen W.-M."/>
            <person name="Poole P.S."/>
            <person name="Dixon R.A."/>
            <person name="James E.K."/>
        </authorList>
    </citation>
    <scope>NUCLEOTIDE SEQUENCE</scope>
    <source>
        <strain evidence="1">LuFRes1</strain>
    </source>
</reference>
<proteinExistence type="predicted"/>
<dbReference type="InterPro" id="IPR018669">
    <property type="entry name" value="Toxin_HigB"/>
</dbReference>
<sequence>MIASIAFAAQLLWVKAVLTHAEYDKGEWK</sequence>
<evidence type="ECO:0000313" key="1">
    <source>
        <dbReference type="EMBL" id="NMG24350.1"/>
    </source>
</evidence>
<keyword evidence="2" id="KW-1185">Reference proteome</keyword>
<dbReference type="EMBL" id="WTVG01000012">
    <property type="protein sequence ID" value="NMG24350.1"/>
    <property type="molecule type" value="Genomic_DNA"/>
</dbReference>
<gene>
    <name evidence="1" type="ORF">GO606_06315</name>
</gene>
<name>A0ABX1PLR3_9RHOO</name>
<evidence type="ECO:0000313" key="2">
    <source>
        <dbReference type="Proteomes" id="UP000615989"/>
    </source>
</evidence>
<organism evidence="1 2">
    <name type="scientific">Aromatoleum anaerobium</name>
    <dbReference type="NCBI Taxonomy" id="182180"/>
    <lineage>
        <taxon>Bacteria</taxon>
        <taxon>Pseudomonadati</taxon>
        <taxon>Pseudomonadota</taxon>
        <taxon>Betaproteobacteria</taxon>
        <taxon>Rhodocyclales</taxon>
        <taxon>Rhodocyclaceae</taxon>
        <taxon>Aromatoleum</taxon>
    </lineage>
</organism>
<accession>A0ABX1PLR3</accession>